<dbReference type="EMBL" id="GU071098">
    <property type="protein sequence ID" value="ADO98084.1"/>
    <property type="molecule type" value="Genomic_DNA"/>
</dbReference>
<dbReference type="GeneID" id="10328587"/>
<accession>E3SKT6</accession>
<sequence length="278" mass="29907">MAQTASIGMYGDKVVIGALDTSFLPGIPKVLPGTLVSNGPCYFGLVPNIGIPMATVMIGPPMSFPAPLSLQVHGISQFYGIVNVFAVSTFTGLTTKLGTTIKNALSLKNGVDIKNALGIGNAITQKNGNVNIAGTLTVAGVITCPTIVASLGTFASVSAPFKFFDIPHPSKEFPHRLRYSCLEGPEIGVYVRGVLKGENVIELPYYWNDLVDDESITVNLTSIGVHQNLCYTVVREDKLKVIVNPHSSRTHNIRCSYTVFAERKDVSKLVTEYEGRET</sequence>
<dbReference type="Proteomes" id="UP000006527">
    <property type="component" value="Segment"/>
</dbReference>
<proteinExistence type="predicted"/>
<keyword evidence="2" id="KW-1185">Reference proteome</keyword>
<evidence type="ECO:0000313" key="2">
    <source>
        <dbReference type="Proteomes" id="UP000006527"/>
    </source>
</evidence>
<dbReference type="RefSeq" id="YP_004324071.1">
    <property type="nucleotide sequence ID" value="NC_015287.1"/>
</dbReference>
<organism evidence="1 2">
    <name type="scientific">Synechococcus phage S-SSM7</name>
    <dbReference type="NCBI Taxonomy" id="445686"/>
    <lineage>
        <taxon>Viruses</taxon>
        <taxon>Duplodnaviria</taxon>
        <taxon>Heunggongvirae</taxon>
        <taxon>Uroviricota</taxon>
        <taxon>Caudoviricetes</taxon>
        <taxon>Pantevenvirales</taxon>
        <taxon>Kyanoviridae</taxon>
        <taxon>Lipsvirus</taxon>
        <taxon>Lipsvirus ssm7</taxon>
    </lineage>
</organism>
<gene>
    <name evidence="1" type="ORF">SSSM7_018</name>
</gene>
<protein>
    <submittedName>
        <fullName evidence="1">Uncharacterized protein</fullName>
    </submittedName>
</protein>
<reference evidence="1 2" key="1">
    <citation type="journal article" date="2010" name="Environ. Microbiol.">
        <title>Genomic analysis of oceanic cyanobacterial myoviruses compared with T4-like myoviruses from diverse hosts and environments.</title>
        <authorList>
            <person name="Sullivan M.B."/>
            <person name="Huang K.H."/>
            <person name="Ignacio-Espinoza J.C."/>
            <person name="Berlin A.M."/>
            <person name="Kelly L."/>
            <person name="Weigele P.R."/>
            <person name="DeFrancesco A.S."/>
            <person name="Kern S.E."/>
            <person name="Thompson L.R."/>
            <person name="Young S."/>
            <person name="Yandava C."/>
            <person name="Fu R."/>
            <person name="Krastins B."/>
            <person name="Chase M."/>
            <person name="Sarracino D."/>
            <person name="Osburne M.S."/>
            <person name="Henn M.R."/>
            <person name="Chisholm S.W."/>
        </authorList>
    </citation>
    <scope>NUCLEOTIDE SEQUENCE [LARGE SCALE GENOMIC DNA]</scope>
    <source>
        <strain evidence="1">8109-3</strain>
    </source>
</reference>
<name>E3SKT6_9CAUD</name>
<dbReference type="KEGG" id="vg:10328587"/>
<dbReference type="OrthoDB" id="37869at10239"/>
<evidence type="ECO:0000313" key="1">
    <source>
        <dbReference type="EMBL" id="ADO98084.1"/>
    </source>
</evidence>